<dbReference type="GO" id="GO:0005886">
    <property type="term" value="C:plasma membrane"/>
    <property type="evidence" value="ECO:0007669"/>
    <property type="project" value="TreeGrafter"/>
</dbReference>
<dbReference type="InterPro" id="IPR045219">
    <property type="entry name" value="PKAT"/>
</dbReference>
<protein>
    <submittedName>
        <fullName evidence="3">Transmembrane protein 130</fullName>
    </submittedName>
</protein>
<dbReference type="PANTHER" id="PTHR11861:SF10">
    <property type="entry name" value="TRANSMEMBRANE PROTEIN 130"/>
    <property type="match status" value="1"/>
</dbReference>
<dbReference type="Proteomes" id="UP000664940">
    <property type="component" value="Unassembled WGS sequence"/>
</dbReference>
<name>A0A833YW75_9CHIR</name>
<dbReference type="AlphaFoldDB" id="A0A833YW75"/>
<keyword evidence="1 3" id="KW-0812">Transmembrane</keyword>
<reference evidence="3 4" key="1">
    <citation type="journal article" date="2020" name="Nature">
        <title>Six reference-quality genomes reveal evolution of bat adaptations.</title>
        <authorList>
            <person name="Jebb D."/>
            <person name="Huang Z."/>
            <person name="Pippel M."/>
            <person name="Hughes G.M."/>
            <person name="Lavrichenko K."/>
            <person name="Devanna P."/>
            <person name="Winkler S."/>
            <person name="Jermiin L.S."/>
            <person name="Skirmuntt E.C."/>
            <person name="Katzourakis A."/>
            <person name="Burkitt-Gray L."/>
            <person name="Ray D.A."/>
            <person name="Sullivan K.A.M."/>
            <person name="Roscito J.G."/>
            <person name="Kirilenko B.M."/>
            <person name="Davalos L.M."/>
            <person name="Corthals A.P."/>
            <person name="Power M.L."/>
            <person name="Jones G."/>
            <person name="Ransome R.D."/>
            <person name="Dechmann D.K.N."/>
            <person name="Locatelli A.G."/>
            <person name="Puechmaille S.J."/>
            <person name="Fedrigo O."/>
            <person name="Jarvis E.D."/>
            <person name="Hiller M."/>
            <person name="Vernes S.C."/>
            <person name="Myers E.W."/>
            <person name="Teeling E.C."/>
        </authorList>
    </citation>
    <scope>NUCLEOTIDE SEQUENCE [LARGE SCALE GENOMIC DNA]</scope>
    <source>
        <strain evidence="3">Bat1K_MPI-CBG_1</strain>
    </source>
</reference>
<evidence type="ECO:0000313" key="3">
    <source>
        <dbReference type="EMBL" id="KAF6083325.1"/>
    </source>
</evidence>
<gene>
    <name evidence="3" type="ORF">HJG60_019041</name>
</gene>
<proteinExistence type="predicted"/>
<feature type="signal peptide" evidence="2">
    <location>
        <begin position="1"/>
        <end position="27"/>
    </location>
</feature>
<feature type="chain" id="PRO_5032465125" evidence="2">
    <location>
        <begin position="28"/>
        <end position="226"/>
    </location>
</feature>
<keyword evidence="1" id="KW-0472">Membrane</keyword>
<feature type="transmembrane region" description="Helical" evidence="1">
    <location>
        <begin position="134"/>
        <end position="154"/>
    </location>
</feature>
<dbReference type="PANTHER" id="PTHR11861">
    <property type="entry name" value="MELANOCYTE PROTEIN PMEL 17-RELATED"/>
    <property type="match status" value="1"/>
</dbReference>
<comment type="caution">
    <text evidence="3">The sequence shown here is derived from an EMBL/GenBank/DDBJ whole genome shotgun (WGS) entry which is preliminary data.</text>
</comment>
<evidence type="ECO:0000256" key="2">
    <source>
        <dbReference type="SAM" id="SignalP"/>
    </source>
</evidence>
<accession>A0A833YW75</accession>
<sequence length="226" mass="24602">MALALCPRVSGILWLACLLPLAPAVVAAGLYELHLVTDSPATTGAEVTVTASLVASDNGSLDLPTNTHFYRFHWVHSPLLLTGKTEEALSSSIRAVGSAPGDYCFSIQAENVVSKTHQYHRIQVWPSSIQPVVFAFPCATLFTVMLAFIMCMTLRGSTHQKDMVEVADFDFSPVSDKNPEPPTGARCCQMCCGPFLLETPSEYLEVVRESHGLLPPLYKPVKTYTV</sequence>
<evidence type="ECO:0000256" key="1">
    <source>
        <dbReference type="SAM" id="Phobius"/>
    </source>
</evidence>
<evidence type="ECO:0000313" key="4">
    <source>
        <dbReference type="Proteomes" id="UP000664940"/>
    </source>
</evidence>
<organism evidence="3 4">
    <name type="scientific">Phyllostomus discolor</name>
    <name type="common">pale spear-nosed bat</name>
    <dbReference type="NCBI Taxonomy" id="89673"/>
    <lineage>
        <taxon>Eukaryota</taxon>
        <taxon>Metazoa</taxon>
        <taxon>Chordata</taxon>
        <taxon>Craniata</taxon>
        <taxon>Vertebrata</taxon>
        <taxon>Euteleostomi</taxon>
        <taxon>Mammalia</taxon>
        <taxon>Eutheria</taxon>
        <taxon>Laurasiatheria</taxon>
        <taxon>Chiroptera</taxon>
        <taxon>Yangochiroptera</taxon>
        <taxon>Phyllostomidae</taxon>
        <taxon>Phyllostominae</taxon>
        <taxon>Phyllostomus</taxon>
    </lineage>
</organism>
<keyword evidence="2" id="KW-0732">Signal</keyword>
<dbReference type="EMBL" id="JABVXQ010000013">
    <property type="protein sequence ID" value="KAF6083325.1"/>
    <property type="molecule type" value="Genomic_DNA"/>
</dbReference>
<keyword evidence="1" id="KW-1133">Transmembrane helix</keyword>